<evidence type="ECO:0000313" key="3">
    <source>
        <dbReference type="Proteomes" id="UP000414136"/>
    </source>
</evidence>
<feature type="chain" id="PRO_5022971081" description="Lipoprotein" evidence="1">
    <location>
        <begin position="24"/>
        <end position="127"/>
    </location>
</feature>
<protein>
    <recommendedName>
        <fullName evidence="4">Lipoprotein</fullName>
    </recommendedName>
</protein>
<keyword evidence="3" id="KW-1185">Reference proteome</keyword>
<name>A0A5E5A060_9BURK</name>
<evidence type="ECO:0000313" key="2">
    <source>
        <dbReference type="EMBL" id="VVE66964.1"/>
    </source>
</evidence>
<keyword evidence="1" id="KW-0732">Signal</keyword>
<proteinExistence type="predicted"/>
<evidence type="ECO:0000256" key="1">
    <source>
        <dbReference type="SAM" id="SignalP"/>
    </source>
</evidence>
<sequence length="127" mass="13762">MKRFRTALGGAVAVSALVTGCGAVSPPEIKAFNDNPDLKVVCKQSGWFTPDVYCDITNTSGARWHSLQGGGVIQTGDGSVVLETQAFGDTRISSNETIRETMAYLSPDTKVKTVEVYIPRPKLPWER</sequence>
<dbReference type="AlphaFoldDB" id="A0A5E5A060"/>
<feature type="signal peptide" evidence="1">
    <location>
        <begin position="1"/>
        <end position="23"/>
    </location>
</feature>
<gene>
    <name evidence="2" type="ORF">PCA31118_02421</name>
</gene>
<dbReference type="PROSITE" id="PS51257">
    <property type="entry name" value="PROKAR_LIPOPROTEIN"/>
    <property type="match status" value="1"/>
</dbReference>
<reference evidence="2 3" key="1">
    <citation type="submission" date="2019-08" db="EMBL/GenBank/DDBJ databases">
        <authorList>
            <person name="Peeters C."/>
        </authorList>
    </citation>
    <scope>NUCLEOTIDE SEQUENCE [LARGE SCALE GENOMIC DNA]</scope>
    <source>
        <strain evidence="2 3">LMG 31118</strain>
    </source>
</reference>
<organism evidence="2 3">
    <name type="scientific">Pandoraea captiosa</name>
    <dbReference type="NCBI Taxonomy" id="2508302"/>
    <lineage>
        <taxon>Bacteria</taxon>
        <taxon>Pseudomonadati</taxon>
        <taxon>Pseudomonadota</taxon>
        <taxon>Betaproteobacteria</taxon>
        <taxon>Burkholderiales</taxon>
        <taxon>Burkholderiaceae</taxon>
        <taxon>Pandoraea</taxon>
    </lineage>
</organism>
<dbReference type="EMBL" id="CABPSQ010000003">
    <property type="protein sequence ID" value="VVE66964.1"/>
    <property type="molecule type" value="Genomic_DNA"/>
</dbReference>
<dbReference type="Proteomes" id="UP000414136">
    <property type="component" value="Unassembled WGS sequence"/>
</dbReference>
<evidence type="ECO:0008006" key="4">
    <source>
        <dbReference type="Google" id="ProtNLM"/>
    </source>
</evidence>
<accession>A0A5E5A060</accession>